<dbReference type="Proteomes" id="UP000752012">
    <property type="component" value="Unassembled WGS sequence"/>
</dbReference>
<evidence type="ECO:0000313" key="3">
    <source>
        <dbReference type="Proteomes" id="UP000752012"/>
    </source>
</evidence>
<evidence type="ECO:0000256" key="1">
    <source>
        <dbReference type="SAM" id="Phobius"/>
    </source>
</evidence>
<proteinExistence type="predicted"/>
<keyword evidence="3" id="KW-1185">Reference proteome</keyword>
<dbReference type="AlphaFoldDB" id="A0A969PS31"/>
<gene>
    <name evidence="2" type="ORF">HCN83_12150</name>
</gene>
<keyword evidence="1" id="KW-0812">Transmembrane</keyword>
<sequence>MKNRIAAVITITTGIALYFFVTYESPEYVELADGSVHEITRSSDAENVQYAERRTDIHAPDDLPPEDVFLLKLDDLYESFHQIVKTHNDAVISNEIYDIQALEYGSEHFARQVERAIEQLEDSKLKSDVRNFGTLMAIVLQDPDLENLNAAKNLIDELTSLRLHQGFTRAVDDEVVKQAEFVIRVNSSDISE</sequence>
<reference evidence="2 3" key="1">
    <citation type="submission" date="2020-03" db="EMBL/GenBank/DDBJ databases">
        <title>Assessment of the enzymatic potential of alkaline-tolerant lipase obtained from Bacillus luteus H11 (technogenic soil) for the bioremediation of saline soils contaminated with petroleum substances.</title>
        <authorList>
            <person name="Kalwasinska A."/>
        </authorList>
    </citation>
    <scope>NUCLEOTIDE SEQUENCE [LARGE SCALE GENOMIC DNA]</scope>
    <source>
        <strain evidence="2 3">H11</strain>
    </source>
</reference>
<evidence type="ECO:0000313" key="2">
    <source>
        <dbReference type="EMBL" id="NJP38338.1"/>
    </source>
</evidence>
<accession>A0A969PS31</accession>
<name>A0A969PS31_9BACI</name>
<keyword evidence="1" id="KW-1133">Transmembrane helix</keyword>
<keyword evidence="1" id="KW-0472">Membrane</keyword>
<protein>
    <submittedName>
        <fullName evidence="2">Uncharacterized protein</fullName>
    </submittedName>
</protein>
<dbReference type="EMBL" id="JAATHJ010000020">
    <property type="protein sequence ID" value="NJP38338.1"/>
    <property type="molecule type" value="Genomic_DNA"/>
</dbReference>
<comment type="caution">
    <text evidence="2">The sequence shown here is derived from an EMBL/GenBank/DDBJ whole genome shotgun (WGS) entry which is preliminary data.</text>
</comment>
<feature type="transmembrane region" description="Helical" evidence="1">
    <location>
        <begin position="5"/>
        <end position="23"/>
    </location>
</feature>
<organism evidence="2 3">
    <name type="scientific">Alkalicoccus luteus</name>
    <dbReference type="NCBI Taxonomy" id="1237094"/>
    <lineage>
        <taxon>Bacteria</taxon>
        <taxon>Bacillati</taxon>
        <taxon>Bacillota</taxon>
        <taxon>Bacilli</taxon>
        <taxon>Bacillales</taxon>
        <taxon>Bacillaceae</taxon>
        <taxon>Alkalicoccus</taxon>
    </lineage>
</organism>
<dbReference type="RefSeq" id="WP_168007717.1">
    <property type="nucleotide sequence ID" value="NZ_JAATHJ010000020.1"/>
</dbReference>